<evidence type="ECO:0000313" key="3">
    <source>
        <dbReference type="Proteomes" id="UP001144205"/>
    </source>
</evidence>
<accession>A0ABQ5LMP0</accession>
<gene>
    <name evidence="2" type="ORF">STA1M1_00890</name>
</gene>
<dbReference type="Proteomes" id="UP001144205">
    <property type="component" value="Unassembled WGS sequence"/>
</dbReference>
<keyword evidence="1" id="KW-0812">Transmembrane</keyword>
<protein>
    <recommendedName>
        <fullName evidence="4">DUF2834 domain-containing protein</fullName>
    </recommendedName>
</protein>
<keyword evidence="3" id="KW-1185">Reference proteome</keyword>
<organism evidence="2 3">
    <name type="scientific">Sinisalibacter aestuarii</name>
    <dbReference type="NCBI Taxonomy" id="2949426"/>
    <lineage>
        <taxon>Bacteria</taxon>
        <taxon>Pseudomonadati</taxon>
        <taxon>Pseudomonadota</taxon>
        <taxon>Alphaproteobacteria</taxon>
        <taxon>Rhodobacterales</taxon>
        <taxon>Roseobacteraceae</taxon>
        <taxon>Sinisalibacter</taxon>
    </lineage>
</organism>
<sequence>MSGLRRTYLVLAAIGAVWPMWHIVRYLTGEGGTLPGMVALWLANDATRGLTADLIVTGTALTIWIVAETLVRKNWTALIAIPATFLVGVSFGLPLYLFLRTRAVT</sequence>
<dbReference type="RefSeq" id="WP_281840188.1">
    <property type="nucleotide sequence ID" value="NZ_BROH01000001.1"/>
</dbReference>
<comment type="caution">
    <text evidence="2">The sequence shown here is derived from an EMBL/GenBank/DDBJ whole genome shotgun (WGS) entry which is preliminary data.</text>
</comment>
<keyword evidence="1" id="KW-0472">Membrane</keyword>
<evidence type="ECO:0008006" key="4">
    <source>
        <dbReference type="Google" id="ProtNLM"/>
    </source>
</evidence>
<evidence type="ECO:0000256" key="1">
    <source>
        <dbReference type="SAM" id="Phobius"/>
    </source>
</evidence>
<evidence type="ECO:0000313" key="2">
    <source>
        <dbReference type="EMBL" id="GKY86220.1"/>
    </source>
</evidence>
<keyword evidence="1" id="KW-1133">Transmembrane helix</keyword>
<feature type="transmembrane region" description="Helical" evidence="1">
    <location>
        <begin position="78"/>
        <end position="99"/>
    </location>
</feature>
<dbReference type="Pfam" id="PF11196">
    <property type="entry name" value="DUF2834"/>
    <property type="match status" value="1"/>
</dbReference>
<proteinExistence type="predicted"/>
<name>A0ABQ5LMP0_9RHOB</name>
<reference evidence="2" key="1">
    <citation type="journal article" date="2023" name="Int. J. Syst. Evol. Microbiol.">
        <title>Sinisalibacter aestuarii sp. nov., isolated from estuarine sediment of the Arakawa River.</title>
        <authorList>
            <person name="Arafat S.T."/>
            <person name="Hirano S."/>
            <person name="Sato A."/>
            <person name="Takeuchi K."/>
            <person name="Yasuda T."/>
            <person name="Terahara T."/>
            <person name="Hamada M."/>
            <person name="Kobayashi T."/>
        </authorList>
    </citation>
    <scope>NUCLEOTIDE SEQUENCE</scope>
    <source>
        <strain evidence="2">B-399</strain>
    </source>
</reference>
<dbReference type="EMBL" id="BROH01000001">
    <property type="protein sequence ID" value="GKY86220.1"/>
    <property type="molecule type" value="Genomic_DNA"/>
</dbReference>
<dbReference type="InterPro" id="IPR021362">
    <property type="entry name" value="DUF2834"/>
</dbReference>
<feature type="transmembrane region" description="Helical" evidence="1">
    <location>
        <begin position="47"/>
        <end position="66"/>
    </location>
</feature>
<feature type="transmembrane region" description="Helical" evidence="1">
    <location>
        <begin position="7"/>
        <end position="27"/>
    </location>
</feature>